<feature type="compositionally biased region" description="Basic and acidic residues" evidence="2">
    <location>
        <begin position="1"/>
        <end position="12"/>
    </location>
</feature>
<organism evidence="3 4">
    <name type="scientific">Natronococcus pandeyae</name>
    <dbReference type="NCBI Taxonomy" id="2055836"/>
    <lineage>
        <taxon>Archaea</taxon>
        <taxon>Methanobacteriati</taxon>
        <taxon>Methanobacteriota</taxon>
        <taxon>Stenosarchaea group</taxon>
        <taxon>Halobacteria</taxon>
        <taxon>Halobacteriales</taxon>
        <taxon>Natrialbaceae</taxon>
        <taxon>Natronococcus</taxon>
    </lineage>
</organism>
<gene>
    <name evidence="3" type="ORF">CV102_16235</name>
</gene>
<dbReference type="InterPro" id="IPR015422">
    <property type="entry name" value="PyrdxlP-dep_Trfase_small"/>
</dbReference>
<dbReference type="PANTHER" id="PTHR30244">
    <property type="entry name" value="TRANSAMINASE"/>
    <property type="match status" value="1"/>
</dbReference>
<dbReference type="PIRSF" id="PIRSF000390">
    <property type="entry name" value="PLP_StrS"/>
    <property type="match status" value="1"/>
</dbReference>
<keyword evidence="3" id="KW-0032">Aminotransferase</keyword>
<dbReference type="GO" id="GO:0030170">
    <property type="term" value="F:pyridoxal phosphate binding"/>
    <property type="evidence" value="ECO:0007669"/>
    <property type="project" value="TreeGrafter"/>
</dbReference>
<evidence type="ECO:0000256" key="1">
    <source>
        <dbReference type="RuleBase" id="RU004508"/>
    </source>
</evidence>
<keyword evidence="4" id="KW-1185">Reference proteome</keyword>
<evidence type="ECO:0000313" key="4">
    <source>
        <dbReference type="Proteomes" id="UP000766904"/>
    </source>
</evidence>
<name>A0A8J8Q309_9EURY</name>
<reference evidence="3" key="1">
    <citation type="submission" date="2017-11" db="EMBL/GenBank/DDBJ databases">
        <authorList>
            <person name="Kajale S.C."/>
            <person name="Sharma A."/>
        </authorList>
    </citation>
    <scope>NUCLEOTIDE SEQUENCE</scope>
    <source>
        <strain evidence="3">LS1_42</strain>
    </source>
</reference>
<dbReference type="InterPro" id="IPR015424">
    <property type="entry name" value="PyrdxlP-dep_Trfase"/>
</dbReference>
<sequence>MTDAETNSKIDAETGIEAETDIEATDATDGDDRVPIADPELSADATQRVRSVLESGALADGPEVRAFEREFATFCGTDHAVATSNGTTALVTALEALGLEEDDAVVTSPFSFVASANAIRLAGGTPVFADIDTETYTLDPADVERVVQERDDVVGLLPVHLYGLPADMPALCDLADAHDLFVLEDACQAHGAKCNGKRAGSFGDAACFSFYPTKNMTTGEGGVVTTDRDDVAERAAQYVNHGRGETGTGDYDHVELGHNHRMTSVEAAIGRTQLERLSTFNEARREHAAAYDEAFTELPLETPTEPPRYRHVYHQYTIRAADRDALAASLEDQNIGTGIYYETPIHRQPAYETISAAAATFPEAERAADRVLSIPVHPNVSADDRRTVIEAVRNHYDQQ</sequence>
<dbReference type="PANTHER" id="PTHR30244:SF34">
    <property type="entry name" value="DTDP-4-AMINO-4,6-DIDEOXYGALACTOSE TRANSAMINASE"/>
    <property type="match status" value="1"/>
</dbReference>
<evidence type="ECO:0000256" key="2">
    <source>
        <dbReference type="SAM" id="MobiDB-lite"/>
    </source>
</evidence>
<proteinExistence type="inferred from homology"/>
<keyword evidence="1" id="KW-0663">Pyridoxal phosphate</keyword>
<dbReference type="GO" id="GO:0000271">
    <property type="term" value="P:polysaccharide biosynthetic process"/>
    <property type="evidence" value="ECO:0007669"/>
    <property type="project" value="TreeGrafter"/>
</dbReference>
<protein>
    <submittedName>
        <fullName evidence="3">Aminotransferase DegT</fullName>
    </submittedName>
</protein>
<comment type="similarity">
    <text evidence="1">Belongs to the DegT/DnrJ/EryC1 family.</text>
</comment>
<dbReference type="AlphaFoldDB" id="A0A8J8Q309"/>
<comment type="caution">
    <text evidence="3">The sequence shown here is derived from an EMBL/GenBank/DDBJ whole genome shotgun (WGS) entry which is preliminary data.</text>
</comment>
<dbReference type="EMBL" id="PHNJ01000009">
    <property type="protein sequence ID" value="TYL37518.1"/>
    <property type="molecule type" value="Genomic_DNA"/>
</dbReference>
<dbReference type="InterPro" id="IPR015421">
    <property type="entry name" value="PyrdxlP-dep_Trfase_major"/>
</dbReference>
<dbReference type="InterPro" id="IPR000653">
    <property type="entry name" value="DegT/StrS_aminotransferase"/>
</dbReference>
<dbReference type="Pfam" id="PF01041">
    <property type="entry name" value="DegT_DnrJ_EryC1"/>
    <property type="match status" value="1"/>
</dbReference>
<dbReference type="GO" id="GO:0008483">
    <property type="term" value="F:transaminase activity"/>
    <property type="evidence" value="ECO:0007669"/>
    <property type="project" value="UniProtKB-KW"/>
</dbReference>
<keyword evidence="3" id="KW-0808">Transferase</keyword>
<dbReference type="CDD" id="cd00616">
    <property type="entry name" value="AHBA_syn"/>
    <property type="match status" value="1"/>
</dbReference>
<accession>A0A8J8Q309</accession>
<dbReference type="SUPFAM" id="SSF53383">
    <property type="entry name" value="PLP-dependent transferases"/>
    <property type="match status" value="1"/>
</dbReference>
<dbReference type="Gene3D" id="3.40.640.10">
    <property type="entry name" value="Type I PLP-dependent aspartate aminotransferase-like (Major domain)"/>
    <property type="match status" value="1"/>
</dbReference>
<dbReference type="Proteomes" id="UP000766904">
    <property type="component" value="Unassembled WGS sequence"/>
</dbReference>
<evidence type="ECO:0000313" key="3">
    <source>
        <dbReference type="EMBL" id="TYL37518.1"/>
    </source>
</evidence>
<feature type="compositionally biased region" description="Acidic residues" evidence="2">
    <location>
        <begin position="14"/>
        <end position="29"/>
    </location>
</feature>
<dbReference type="OrthoDB" id="10355at2157"/>
<dbReference type="RefSeq" id="WP_148859047.1">
    <property type="nucleotide sequence ID" value="NZ_PHNJ01000009.1"/>
</dbReference>
<feature type="region of interest" description="Disordered" evidence="2">
    <location>
        <begin position="1"/>
        <end position="39"/>
    </location>
</feature>
<dbReference type="Gene3D" id="3.90.1150.10">
    <property type="entry name" value="Aspartate Aminotransferase, domain 1"/>
    <property type="match status" value="1"/>
</dbReference>